<reference evidence="1 2" key="1">
    <citation type="submission" date="2019-01" db="EMBL/GenBank/DDBJ databases">
        <title>Draft genome sequences of three monokaryotic isolates of the white-rot basidiomycete fungus Dichomitus squalens.</title>
        <authorList>
            <consortium name="DOE Joint Genome Institute"/>
            <person name="Lopez S.C."/>
            <person name="Andreopoulos B."/>
            <person name="Pangilinan J."/>
            <person name="Lipzen A."/>
            <person name="Riley R."/>
            <person name="Ahrendt S."/>
            <person name="Ng V."/>
            <person name="Barry K."/>
            <person name="Daum C."/>
            <person name="Grigoriev I.V."/>
            <person name="Hilden K.S."/>
            <person name="Makela M.R."/>
            <person name="de Vries R.P."/>
        </authorList>
    </citation>
    <scope>NUCLEOTIDE SEQUENCE [LARGE SCALE GENOMIC DNA]</scope>
    <source>
        <strain evidence="1 2">CBS 464.89</strain>
    </source>
</reference>
<proteinExistence type="predicted"/>
<keyword evidence="2" id="KW-1185">Reference proteome</keyword>
<accession>A0A4Q9PUQ8</accession>
<dbReference type="AlphaFoldDB" id="A0A4Q9PUQ8"/>
<organism evidence="1 2">
    <name type="scientific">Dichomitus squalens</name>
    <dbReference type="NCBI Taxonomy" id="114155"/>
    <lineage>
        <taxon>Eukaryota</taxon>
        <taxon>Fungi</taxon>
        <taxon>Dikarya</taxon>
        <taxon>Basidiomycota</taxon>
        <taxon>Agaricomycotina</taxon>
        <taxon>Agaricomycetes</taxon>
        <taxon>Polyporales</taxon>
        <taxon>Polyporaceae</taxon>
        <taxon>Dichomitus</taxon>
    </lineage>
</organism>
<evidence type="ECO:0000313" key="2">
    <source>
        <dbReference type="Proteomes" id="UP000292082"/>
    </source>
</evidence>
<gene>
    <name evidence="1" type="ORF">BD310DRAFT_927845</name>
</gene>
<sequence>MTSPKEVAFAIGMQSIQPAHDQQPRLNFDVLRMVCNCLTDVSDVLSFGTTCTALRKGALQRRLRMSPFILSSSMSVDRLHSLLFADEAARAPFLYGVACPVFHFYSQDVLIRFAAILKAATNLKSLYVPARTGNPIITAICDLTTLRELHVLASVGDDSLRTILKNLRSPLRYLHVEGYELGTFSAKFLHNELPHLGQTLEALKLDDFPLDIPASSVKTRFTSVRSLEADEIDISSDLGQLDVLLELFPNLDTTFALGPPGPTIPVPEVERRRQRNMETQKTRTWPRLDRLVCDARMAYILALRCPIRLMTIDTTNVFDGRRYLAESLRYNAPQQLHFSLELNDGLALLDWLFPPEAAVKLTRLVMFFNHQISRRPQTLHRASFQWQELLGRLIVSIKHLRLTHLRLVVCYHVFQSMSKRTQPNMGVDEDFVNTARESDLLPAATAFLEAMPSLEYIFLTTCGRTYVPVGRRWEERHKWLSSKAWRVAGRHEGPDVPSAATGMLVELSSEAAEVIIDREEFQLSLREEVQVKACISPIH</sequence>
<evidence type="ECO:0000313" key="1">
    <source>
        <dbReference type="EMBL" id="TBU58175.1"/>
    </source>
</evidence>
<dbReference type="Proteomes" id="UP000292082">
    <property type="component" value="Unassembled WGS sequence"/>
</dbReference>
<evidence type="ECO:0008006" key="3">
    <source>
        <dbReference type="Google" id="ProtNLM"/>
    </source>
</evidence>
<dbReference type="EMBL" id="ML145128">
    <property type="protein sequence ID" value="TBU58175.1"/>
    <property type="molecule type" value="Genomic_DNA"/>
</dbReference>
<dbReference type="SUPFAM" id="SSF52047">
    <property type="entry name" value="RNI-like"/>
    <property type="match status" value="1"/>
</dbReference>
<protein>
    <recommendedName>
        <fullName evidence="3">F-box domain-containing protein</fullName>
    </recommendedName>
</protein>
<name>A0A4Q9PUQ8_9APHY</name>